<dbReference type="InterPro" id="IPR003891">
    <property type="entry name" value="Initiation_fac_eIF4g_MI"/>
</dbReference>
<feature type="domain" description="MI" evidence="1">
    <location>
        <begin position="1"/>
        <end position="48"/>
    </location>
</feature>
<gene>
    <name evidence="2" type="ORF">QYT958_LOCUS42624</name>
    <name evidence="3" type="ORF">QYT958_LOCUS42636</name>
</gene>
<feature type="non-terminal residue" evidence="2">
    <location>
        <position position="1"/>
    </location>
</feature>
<proteinExistence type="predicted"/>
<name>A0A822D2H9_9BILA</name>
<accession>A0A822D2H9</accession>
<dbReference type="Proteomes" id="UP000663848">
    <property type="component" value="Unassembled WGS sequence"/>
</dbReference>
<evidence type="ECO:0000313" key="2">
    <source>
        <dbReference type="EMBL" id="CAF5060530.1"/>
    </source>
</evidence>
<dbReference type="Gene3D" id="1.25.40.180">
    <property type="match status" value="1"/>
</dbReference>
<evidence type="ECO:0000313" key="4">
    <source>
        <dbReference type="Proteomes" id="UP000663848"/>
    </source>
</evidence>
<dbReference type="SUPFAM" id="SSF48371">
    <property type="entry name" value="ARM repeat"/>
    <property type="match status" value="1"/>
</dbReference>
<dbReference type="AlphaFoldDB" id="A0A822D2H9"/>
<sequence>TSGFHSLLESLNDLSLDNPECSTDIGKFIARSIADKCIDNADGKYFGKYKGNVKCPKMQAALDKAETLASMGDFYFLN</sequence>
<dbReference type="InterPro" id="IPR016024">
    <property type="entry name" value="ARM-type_fold"/>
</dbReference>
<protein>
    <recommendedName>
        <fullName evidence="1">MI domain-containing protein</fullName>
    </recommendedName>
</protein>
<comment type="caution">
    <text evidence="2">The sequence shown here is derived from an EMBL/GenBank/DDBJ whole genome shotgun (WGS) entry which is preliminary data.</text>
</comment>
<evidence type="ECO:0000259" key="1">
    <source>
        <dbReference type="PROSITE" id="PS51366"/>
    </source>
</evidence>
<organism evidence="2 4">
    <name type="scientific">Rotaria socialis</name>
    <dbReference type="NCBI Taxonomy" id="392032"/>
    <lineage>
        <taxon>Eukaryota</taxon>
        <taxon>Metazoa</taxon>
        <taxon>Spiralia</taxon>
        <taxon>Gnathifera</taxon>
        <taxon>Rotifera</taxon>
        <taxon>Eurotatoria</taxon>
        <taxon>Bdelloidea</taxon>
        <taxon>Philodinida</taxon>
        <taxon>Philodinidae</taxon>
        <taxon>Rotaria</taxon>
    </lineage>
</organism>
<evidence type="ECO:0000313" key="3">
    <source>
        <dbReference type="EMBL" id="CAF5060717.1"/>
    </source>
</evidence>
<dbReference type="EMBL" id="CAJOBR010055510">
    <property type="protein sequence ID" value="CAF5060717.1"/>
    <property type="molecule type" value="Genomic_DNA"/>
</dbReference>
<feature type="non-terminal residue" evidence="2">
    <location>
        <position position="78"/>
    </location>
</feature>
<dbReference type="EMBL" id="CAJOBR010055425">
    <property type="protein sequence ID" value="CAF5060530.1"/>
    <property type="molecule type" value="Genomic_DNA"/>
</dbReference>
<reference evidence="2" key="1">
    <citation type="submission" date="2021-02" db="EMBL/GenBank/DDBJ databases">
        <authorList>
            <person name="Nowell W R."/>
        </authorList>
    </citation>
    <scope>NUCLEOTIDE SEQUENCE</scope>
</reference>
<dbReference type="PROSITE" id="PS51366">
    <property type="entry name" value="MI"/>
    <property type="match status" value="1"/>
</dbReference>